<evidence type="ECO:0000256" key="2">
    <source>
        <dbReference type="ARBA" id="ARBA00022679"/>
    </source>
</evidence>
<dbReference type="CDD" id="cd07989">
    <property type="entry name" value="LPLAT_AGPAT-like"/>
    <property type="match status" value="1"/>
</dbReference>
<comment type="caution">
    <text evidence="6">The sequence shown here is derived from an EMBL/GenBank/DDBJ whole genome shotgun (WGS) entry which is preliminary data.</text>
</comment>
<dbReference type="InterPro" id="IPR002123">
    <property type="entry name" value="Plipid/glycerol_acylTrfase"/>
</dbReference>
<protein>
    <submittedName>
        <fullName evidence="6">1-acyl-sn-glycerol-3-phosphate acyltransferase</fullName>
    </submittedName>
</protein>
<proteinExistence type="predicted"/>
<dbReference type="Pfam" id="PF01553">
    <property type="entry name" value="Acyltransferase"/>
    <property type="match status" value="1"/>
</dbReference>
<keyword evidence="4" id="KW-0472">Membrane</keyword>
<dbReference type="RefSeq" id="WP_136824730.1">
    <property type="nucleotide sequence ID" value="NZ_SWBP01000001.1"/>
</dbReference>
<keyword evidence="3 6" id="KW-0012">Acyltransferase</keyword>
<dbReference type="OrthoDB" id="9803035at2"/>
<feature type="transmembrane region" description="Helical" evidence="4">
    <location>
        <begin position="12"/>
        <end position="37"/>
    </location>
</feature>
<dbReference type="GO" id="GO:0003841">
    <property type="term" value="F:1-acylglycerol-3-phosphate O-acyltransferase activity"/>
    <property type="evidence" value="ECO:0007669"/>
    <property type="project" value="TreeGrafter"/>
</dbReference>
<keyword evidence="2 6" id="KW-0808">Transferase</keyword>
<evidence type="ECO:0000313" key="6">
    <source>
        <dbReference type="EMBL" id="TKC00522.1"/>
    </source>
</evidence>
<evidence type="ECO:0000256" key="4">
    <source>
        <dbReference type="SAM" id="Phobius"/>
    </source>
</evidence>
<evidence type="ECO:0000256" key="1">
    <source>
        <dbReference type="ARBA" id="ARBA00005189"/>
    </source>
</evidence>
<dbReference type="PANTHER" id="PTHR10434">
    <property type="entry name" value="1-ACYL-SN-GLYCEROL-3-PHOSPHATE ACYLTRANSFERASE"/>
    <property type="match status" value="1"/>
</dbReference>
<dbReference type="SMART" id="SM00563">
    <property type="entry name" value="PlsC"/>
    <property type="match status" value="1"/>
</dbReference>
<accession>A0A4U1C5A6</accession>
<feature type="domain" description="Phospholipid/glycerol acyltransferase" evidence="5">
    <location>
        <begin position="80"/>
        <end position="194"/>
    </location>
</feature>
<organism evidence="6 7">
    <name type="scientific">Pedobacter cryophilus</name>
    <dbReference type="NCBI Taxonomy" id="2571271"/>
    <lineage>
        <taxon>Bacteria</taxon>
        <taxon>Pseudomonadati</taxon>
        <taxon>Bacteroidota</taxon>
        <taxon>Sphingobacteriia</taxon>
        <taxon>Sphingobacteriales</taxon>
        <taxon>Sphingobacteriaceae</taxon>
        <taxon>Pedobacter</taxon>
    </lineage>
</organism>
<dbReference type="SUPFAM" id="SSF69593">
    <property type="entry name" value="Glycerol-3-phosphate (1)-acyltransferase"/>
    <property type="match status" value="1"/>
</dbReference>
<comment type="pathway">
    <text evidence="1">Lipid metabolism.</text>
</comment>
<sequence length="258" mass="29304">MKSILRLFNILYLFWGLITFFVFMLLMMPFILLSYALLNGKKATDVVSIFLNIWAGGVNLLMGYRYHVVGKQWVKKNQPYIFVVNHSSYLDSLAVVRVIPQSFKPLGKVEMVKIPIFGMIYKKLVVLIDRSSRESREKCVKDLKAEIARGQSILIFPEGTMNKSDQLLGAFYDGAFRIAIETQTPIMPLTIINTKELMPRSDATAIKPGLIHCVFSDAIPVKGLKTEDMGKLKKQVYNQMEAELLKYKSINQSTPLIA</sequence>
<keyword evidence="4" id="KW-0812">Transmembrane</keyword>
<keyword evidence="7" id="KW-1185">Reference proteome</keyword>
<evidence type="ECO:0000259" key="5">
    <source>
        <dbReference type="SMART" id="SM00563"/>
    </source>
</evidence>
<dbReference type="EMBL" id="SWBP01000001">
    <property type="protein sequence ID" value="TKC00522.1"/>
    <property type="molecule type" value="Genomic_DNA"/>
</dbReference>
<dbReference type="GO" id="GO:0006654">
    <property type="term" value="P:phosphatidic acid biosynthetic process"/>
    <property type="evidence" value="ECO:0007669"/>
    <property type="project" value="TreeGrafter"/>
</dbReference>
<gene>
    <name evidence="6" type="ORF">FA046_02250</name>
</gene>
<keyword evidence="4" id="KW-1133">Transmembrane helix</keyword>
<reference evidence="6 7" key="1">
    <citation type="submission" date="2019-04" db="EMBL/GenBank/DDBJ databases">
        <title>Pedobacter sp. AR-3-17 sp. nov., isolated from Arctic soil.</title>
        <authorList>
            <person name="Dahal R.H."/>
            <person name="Kim D.-U."/>
        </authorList>
    </citation>
    <scope>NUCLEOTIDE SEQUENCE [LARGE SCALE GENOMIC DNA]</scope>
    <source>
        <strain evidence="6 7">AR-3-17</strain>
    </source>
</reference>
<dbReference type="Proteomes" id="UP000308181">
    <property type="component" value="Unassembled WGS sequence"/>
</dbReference>
<dbReference type="PANTHER" id="PTHR10434:SF66">
    <property type="entry name" value="PHOSPHOLIPID_GLYCEROL ACYLTRANSFERASE DOMAIN-CONTAINING PROTEIN"/>
    <property type="match status" value="1"/>
</dbReference>
<evidence type="ECO:0000313" key="7">
    <source>
        <dbReference type="Proteomes" id="UP000308181"/>
    </source>
</evidence>
<name>A0A4U1C5A6_9SPHI</name>
<evidence type="ECO:0000256" key="3">
    <source>
        <dbReference type="ARBA" id="ARBA00023315"/>
    </source>
</evidence>
<feature type="transmembrane region" description="Helical" evidence="4">
    <location>
        <begin position="49"/>
        <end position="66"/>
    </location>
</feature>
<dbReference type="AlphaFoldDB" id="A0A4U1C5A6"/>